<dbReference type="RefSeq" id="WP_156145993.1">
    <property type="nucleotide sequence ID" value="NZ_JBCAUS010000006.1"/>
</dbReference>
<keyword evidence="3" id="KW-1185">Reference proteome</keyword>
<protein>
    <submittedName>
        <fullName evidence="2">Uncharacterized protein</fullName>
    </submittedName>
</protein>
<proteinExistence type="predicted"/>
<sequence>MVEMEDVIIGAFAFAGIATLMLYVITNPGGMIPFNLHDVAVGSFVVFALSKVSFLSSL</sequence>
<keyword evidence="1" id="KW-0812">Transmembrane</keyword>
<feature type="transmembrane region" description="Helical" evidence="1">
    <location>
        <begin position="7"/>
        <end position="25"/>
    </location>
</feature>
<reference evidence="2 3" key="1">
    <citation type="submission" date="2024-04" db="EMBL/GenBank/DDBJ databases">
        <title>Methanococcoides sp. LMO-2.</title>
        <authorList>
            <person name="Liang L."/>
        </authorList>
    </citation>
    <scope>NUCLEOTIDE SEQUENCE [LARGE SCALE GENOMIC DNA]</scope>
    <source>
        <strain evidence="2 3">LMO-2</strain>
    </source>
</reference>
<accession>A0ABU9KUM5</accession>
<feature type="transmembrane region" description="Helical" evidence="1">
    <location>
        <begin position="31"/>
        <end position="49"/>
    </location>
</feature>
<gene>
    <name evidence="2" type="ORF">WOA13_07820</name>
</gene>
<comment type="caution">
    <text evidence="2">The sequence shown here is derived from an EMBL/GenBank/DDBJ whole genome shotgun (WGS) entry which is preliminary data.</text>
</comment>
<evidence type="ECO:0000313" key="2">
    <source>
        <dbReference type="EMBL" id="MEL4305726.1"/>
    </source>
</evidence>
<evidence type="ECO:0000313" key="3">
    <source>
        <dbReference type="Proteomes" id="UP001396646"/>
    </source>
</evidence>
<organism evidence="2 3">
    <name type="scientific">Methanococcoides cohabitans</name>
    <dbReference type="NCBI Taxonomy" id="3136559"/>
    <lineage>
        <taxon>Archaea</taxon>
        <taxon>Methanobacteriati</taxon>
        <taxon>Methanobacteriota</taxon>
        <taxon>Stenosarchaea group</taxon>
        <taxon>Methanomicrobia</taxon>
        <taxon>Methanosarcinales</taxon>
        <taxon>Methanosarcinaceae</taxon>
        <taxon>Methanococcoides</taxon>
    </lineage>
</organism>
<evidence type="ECO:0000256" key="1">
    <source>
        <dbReference type="SAM" id="Phobius"/>
    </source>
</evidence>
<dbReference type="Proteomes" id="UP001396646">
    <property type="component" value="Unassembled WGS sequence"/>
</dbReference>
<name>A0ABU9KUM5_9EURY</name>
<keyword evidence="1" id="KW-1133">Transmembrane helix</keyword>
<keyword evidence="1" id="KW-0472">Membrane</keyword>
<dbReference type="EMBL" id="JBCAUS010000006">
    <property type="protein sequence ID" value="MEL4305726.1"/>
    <property type="molecule type" value="Genomic_DNA"/>
</dbReference>